<dbReference type="SUPFAM" id="SSF143081">
    <property type="entry name" value="BB1717-like"/>
    <property type="match status" value="1"/>
</dbReference>
<name>A0ABU5ZI66_9BACL</name>
<evidence type="ECO:0000256" key="3">
    <source>
        <dbReference type="ARBA" id="ARBA00022763"/>
    </source>
</evidence>
<dbReference type="PANTHER" id="PTHR13604:SF0">
    <property type="entry name" value="ABASIC SITE PROCESSING PROTEIN HMCES"/>
    <property type="match status" value="1"/>
</dbReference>
<keyword evidence="10" id="KW-1185">Reference proteome</keyword>
<proteinExistence type="inferred from homology"/>
<dbReference type="RefSeq" id="WP_371754316.1">
    <property type="nucleotide sequence ID" value="NZ_JAYJLD010000014.1"/>
</dbReference>
<keyword evidence="4 8" id="KW-0378">Hydrolase</keyword>
<keyword evidence="3" id="KW-0227">DNA damage</keyword>
<evidence type="ECO:0000256" key="6">
    <source>
        <dbReference type="ARBA" id="ARBA00023125"/>
    </source>
</evidence>
<gene>
    <name evidence="9" type="ORF">VF724_11050</name>
</gene>
<comment type="similarity">
    <text evidence="1 8">Belongs to the SOS response-associated peptidase family.</text>
</comment>
<organism evidence="9 10">
    <name type="scientific">Ferviditalea candida</name>
    <dbReference type="NCBI Taxonomy" id="3108399"/>
    <lineage>
        <taxon>Bacteria</taxon>
        <taxon>Bacillati</taxon>
        <taxon>Bacillota</taxon>
        <taxon>Bacilli</taxon>
        <taxon>Bacillales</taxon>
        <taxon>Paenibacillaceae</taxon>
        <taxon>Ferviditalea</taxon>
    </lineage>
</organism>
<protein>
    <recommendedName>
        <fullName evidence="8">Abasic site processing protein</fullName>
        <ecNumber evidence="8">3.4.-.-</ecNumber>
    </recommendedName>
</protein>
<reference evidence="9" key="1">
    <citation type="submission" date="2023-12" db="EMBL/GenBank/DDBJ databases">
        <title>Fervidustalea candida gen. nov., sp. nov., a novel member of the family Paenibacillaceae isolated from a geothermal area.</title>
        <authorList>
            <person name="Li W.-J."/>
            <person name="Jiao J.-Y."/>
            <person name="Chen Y."/>
        </authorList>
    </citation>
    <scope>NUCLEOTIDE SEQUENCE</scope>
    <source>
        <strain evidence="9">SYSU GA230002</strain>
    </source>
</reference>
<dbReference type="InterPro" id="IPR003738">
    <property type="entry name" value="SRAP"/>
</dbReference>
<dbReference type="PANTHER" id="PTHR13604">
    <property type="entry name" value="DC12-RELATED"/>
    <property type="match status" value="1"/>
</dbReference>
<dbReference type="InterPro" id="IPR036590">
    <property type="entry name" value="SRAP-like"/>
</dbReference>
<evidence type="ECO:0000256" key="2">
    <source>
        <dbReference type="ARBA" id="ARBA00022670"/>
    </source>
</evidence>
<keyword evidence="5" id="KW-0190">Covalent protein-DNA linkage</keyword>
<comment type="caution">
    <text evidence="9">The sequence shown here is derived from an EMBL/GenBank/DDBJ whole genome shotgun (WGS) entry which is preliminary data.</text>
</comment>
<evidence type="ECO:0000313" key="9">
    <source>
        <dbReference type="EMBL" id="MEB3102199.1"/>
    </source>
</evidence>
<dbReference type="EMBL" id="JAYJLD010000014">
    <property type="protein sequence ID" value="MEB3102199.1"/>
    <property type="molecule type" value="Genomic_DNA"/>
</dbReference>
<keyword evidence="2 8" id="KW-0645">Protease</keyword>
<evidence type="ECO:0000313" key="10">
    <source>
        <dbReference type="Proteomes" id="UP001310386"/>
    </source>
</evidence>
<sequence length="239" mass="26994">MTNAAAAIVPDWRISGMCGRFTLTVSIEELIDLFGIEQLTFEYHPRYNAAPGQMIATVIGHQGNKRMGQLRWGLIPSWSKDEKIGYQLINAKAETLEEKPSFRESYLRRRCVIPADGFYEWKNTENGKQPMRIMMKHKGAFAMAGLYDAWMSPDGRKIHSCAIITTSANALVGEIHDRMPVILRAGDIELWLNREIREASRLNGLLQPYPENEMFAYPVSPAVGNVKNDSPECIMPFGT</sequence>
<keyword evidence="6" id="KW-0238">DNA-binding</keyword>
<keyword evidence="7" id="KW-0456">Lyase</keyword>
<evidence type="ECO:0000256" key="4">
    <source>
        <dbReference type="ARBA" id="ARBA00022801"/>
    </source>
</evidence>
<evidence type="ECO:0000256" key="5">
    <source>
        <dbReference type="ARBA" id="ARBA00023124"/>
    </source>
</evidence>
<evidence type="ECO:0000256" key="1">
    <source>
        <dbReference type="ARBA" id="ARBA00008136"/>
    </source>
</evidence>
<dbReference type="EC" id="3.4.-.-" evidence="8"/>
<accession>A0ABU5ZI66</accession>
<evidence type="ECO:0000256" key="8">
    <source>
        <dbReference type="RuleBase" id="RU364100"/>
    </source>
</evidence>
<evidence type="ECO:0000256" key="7">
    <source>
        <dbReference type="ARBA" id="ARBA00023239"/>
    </source>
</evidence>
<dbReference type="Gene3D" id="3.90.1680.10">
    <property type="entry name" value="SOS response associated peptidase-like"/>
    <property type="match status" value="1"/>
</dbReference>
<dbReference type="Proteomes" id="UP001310386">
    <property type="component" value="Unassembled WGS sequence"/>
</dbReference>
<dbReference type="Pfam" id="PF02586">
    <property type="entry name" value="SRAP"/>
    <property type="match status" value="1"/>
</dbReference>